<accession>A0A0J6FA57</accession>
<evidence type="ECO:0000259" key="1">
    <source>
        <dbReference type="PROSITE" id="PS50280"/>
    </source>
</evidence>
<reference evidence="2 3" key="1">
    <citation type="submission" date="2007-06" db="EMBL/GenBank/DDBJ databases">
        <title>The Genome Sequence of Coccidioides posadasii RMSCC_3488.</title>
        <authorList>
            <consortium name="Coccidioides Genome Resources Consortium"/>
            <consortium name="The Broad Institute Genome Sequencing Platform"/>
            <person name="Henn M.R."/>
            <person name="Sykes S."/>
            <person name="Young S."/>
            <person name="Jaffe D."/>
            <person name="Berlin A."/>
            <person name="Alvarez P."/>
            <person name="Butler J."/>
            <person name="Gnerre S."/>
            <person name="Grabherr M."/>
            <person name="Mauceli E."/>
            <person name="Brockman W."/>
            <person name="Kodira C."/>
            <person name="Alvarado L."/>
            <person name="Zeng Q."/>
            <person name="Crawford M."/>
            <person name="Antoine C."/>
            <person name="Devon K."/>
            <person name="Galgiani J."/>
            <person name="Orsborn K."/>
            <person name="Lewis M.L."/>
            <person name="Nusbaum C."/>
            <person name="Galagan J."/>
            <person name="Birren B."/>
        </authorList>
    </citation>
    <scope>NUCLEOTIDE SEQUENCE [LARGE SCALE GENOMIC DNA]</scope>
    <source>
        <strain evidence="2 3">RMSCC 3488</strain>
    </source>
</reference>
<reference evidence="3" key="2">
    <citation type="journal article" date="2009" name="Genome Res.">
        <title>Comparative genomic analyses of the human fungal pathogens Coccidioides and their relatives.</title>
        <authorList>
            <person name="Sharpton T.J."/>
            <person name="Stajich J.E."/>
            <person name="Rounsley S.D."/>
            <person name="Gardner M.J."/>
            <person name="Wortman J.R."/>
            <person name="Jordar V.S."/>
            <person name="Maiti R."/>
            <person name="Kodira C.D."/>
            <person name="Neafsey D.E."/>
            <person name="Zeng Q."/>
            <person name="Hung C.-Y."/>
            <person name="McMahan C."/>
            <person name="Muszewska A."/>
            <person name="Grynberg M."/>
            <person name="Mandel M.A."/>
            <person name="Kellner E.M."/>
            <person name="Barker B.M."/>
            <person name="Galgiani J.N."/>
            <person name="Orbach M.J."/>
            <person name="Kirkland T.N."/>
            <person name="Cole G.T."/>
            <person name="Henn M.R."/>
            <person name="Birren B.W."/>
            <person name="Taylor J.W."/>
        </authorList>
    </citation>
    <scope>NUCLEOTIDE SEQUENCE [LARGE SCALE GENOMIC DNA]</scope>
    <source>
        <strain evidence="3">RMSCC 3488</strain>
    </source>
</reference>
<dbReference type="SMART" id="SM00317">
    <property type="entry name" value="SET"/>
    <property type="match status" value="1"/>
</dbReference>
<dbReference type="Pfam" id="PF00856">
    <property type="entry name" value="SET"/>
    <property type="match status" value="1"/>
</dbReference>
<sequence length="435" mass="49041">MAPETFASAGKKHEEFTQWAKDQGIQINGVAAVRFPGRGMGIAALRGIDAGETIVSVPTSSLLTLDKIPSTFREKFQGDTPVQGIFAAYLACDDDARSRYAPWRATWPTMRDFEDSIPLLWPKYLIGTPGDELKGQGETTARGEEVFPSLLPPSISGHFTLSNRVGRFSGDYTPDHQNLLENQRSRFRKAFSRVKLACPGINLEIFTYYWFATHTRCFFYVAKDSEVPEDRNDAMALCPFADYFNHSSNDPGCKASFDGDGYRFTATKSYAKGEEVFVCYGNHTSDVLLTDYGFVPDENKWDAIFLDDIVLQDINKIKRRYLKEDNYLGNYQVTRAGPCFRTEVAASLTYMSVDDWSLYVGGTIPSSFHSEKTDRIVASWIRKYRDEADLAIARVEGMVRSGIYETANRLKSIILRWKQIRELCSVALDSLEPST</sequence>
<dbReference type="PANTHER" id="PTHR13271">
    <property type="entry name" value="UNCHARACTERIZED PUTATIVE METHYLTRANSFERASE"/>
    <property type="match status" value="1"/>
</dbReference>
<dbReference type="Gene3D" id="3.90.1410.10">
    <property type="entry name" value="set domain protein methyltransferase, domain 1"/>
    <property type="match status" value="1"/>
</dbReference>
<protein>
    <recommendedName>
        <fullName evidence="1">SET domain-containing protein</fullName>
    </recommendedName>
</protein>
<dbReference type="VEuPathDB" id="FungiDB:CPAG_02460"/>
<evidence type="ECO:0000313" key="3">
    <source>
        <dbReference type="Proteomes" id="UP000054567"/>
    </source>
</evidence>
<organism evidence="2 3">
    <name type="scientific">Coccidioides posadasii RMSCC 3488</name>
    <dbReference type="NCBI Taxonomy" id="454284"/>
    <lineage>
        <taxon>Eukaryota</taxon>
        <taxon>Fungi</taxon>
        <taxon>Dikarya</taxon>
        <taxon>Ascomycota</taxon>
        <taxon>Pezizomycotina</taxon>
        <taxon>Eurotiomycetes</taxon>
        <taxon>Eurotiomycetidae</taxon>
        <taxon>Onygenales</taxon>
        <taxon>Onygenaceae</taxon>
        <taxon>Coccidioides</taxon>
    </lineage>
</organism>
<dbReference type="SUPFAM" id="SSF82199">
    <property type="entry name" value="SET domain"/>
    <property type="match status" value="1"/>
</dbReference>
<dbReference type="InterPro" id="IPR046341">
    <property type="entry name" value="SET_dom_sf"/>
</dbReference>
<dbReference type="AlphaFoldDB" id="A0A0J6FA57"/>
<dbReference type="InterPro" id="IPR001214">
    <property type="entry name" value="SET_dom"/>
</dbReference>
<dbReference type="InterPro" id="IPR050600">
    <property type="entry name" value="SETD3_SETD6_MTase"/>
</dbReference>
<gene>
    <name evidence="2" type="ORF">CPAG_02460</name>
</gene>
<dbReference type="GO" id="GO:0016279">
    <property type="term" value="F:protein-lysine N-methyltransferase activity"/>
    <property type="evidence" value="ECO:0007669"/>
    <property type="project" value="UniProtKB-ARBA"/>
</dbReference>
<reference evidence="3" key="3">
    <citation type="journal article" date="2010" name="Genome Res.">
        <title>Population genomic sequencing of Coccidioides fungi reveals recent hybridization and transposon control.</title>
        <authorList>
            <person name="Neafsey D.E."/>
            <person name="Barker B.M."/>
            <person name="Sharpton T.J."/>
            <person name="Stajich J.E."/>
            <person name="Park D.J."/>
            <person name="Whiston E."/>
            <person name="Hung C.-Y."/>
            <person name="McMahan C."/>
            <person name="White J."/>
            <person name="Sykes S."/>
            <person name="Heiman D."/>
            <person name="Young S."/>
            <person name="Zeng Q."/>
            <person name="Abouelleil A."/>
            <person name="Aftuck L."/>
            <person name="Bessette D."/>
            <person name="Brown A."/>
            <person name="FitzGerald M."/>
            <person name="Lui A."/>
            <person name="Macdonald J.P."/>
            <person name="Priest M."/>
            <person name="Orbach M.J."/>
            <person name="Galgiani J.N."/>
            <person name="Kirkland T.N."/>
            <person name="Cole G.T."/>
            <person name="Birren B.W."/>
            <person name="Henn M.R."/>
            <person name="Taylor J.W."/>
            <person name="Rounsley S.D."/>
        </authorList>
    </citation>
    <scope>NUCLEOTIDE SEQUENCE [LARGE SCALE GENOMIC DNA]</scope>
    <source>
        <strain evidence="3">RMSCC 3488</strain>
    </source>
</reference>
<feature type="domain" description="SET" evidence="1">
    <location>
        <begin position="28"/>
        <end position="281"/>
    </location>
</feature>
<dbReference type="OrthoDB" id="341421at2759"/>
<evidence type="ECO:0000313" key="2">
    <source>
        <dbReference type="EMBL" id="KMM66120.1"/>
    </source>
</evidence>
<dbReference type="PANTHER" id="PTHR13271:SF137">
    <property type="entry name" value="SET DOMAIN-CONTAINING PROTEIN"/>
    <property type="match status" value="1"/>
</dbReference>
<dbReference type="EMBL" id="DS268109">
    <property type="protein sequence ID" value="KMM66120.1"/>
    <property type="molecule type" value="Genomic_DNA"/>
</dbReference>
<proteinExistence type="predicted"/>
<dbReference type="Proteomes" id="UP000054567">
    <property type="component" value="Unassembled WGS sequence"/>
</dbReference>
<name>A0A0J6FA57_COCPO</name>
<dbReference type="PROSITE" id="PS50280">
    <property type="entry name" value="SET"/>
    <property type="match status" value="1"/>
</dbReference>